<keyword evidence="8" id="KW-0966">Cell projection</keyword>
<comment type="caution">
    <text evidence="16">The sequence shown here is derived from an EMBL/GenBank/DDBJ whole genome shotgun (WGS) entry which is preliminary data.</text>
</comment>
<evidence type="ECO:0000259" key="11">
    <source>
        <dbReference type="PROSITE" id="PS50056"/>
    </source>
</evidence>
<evidence type="ECO:0000256" key="7">
    <source>
        <dbReference type="ARBA" id="ARBA00023136"/>
    </source>
</evidence>
<dbReference type="AlphaFoldDB" id="A0A8B6ESY4"/>
<comment type="caution">
    <text evidence="9">Lacks conserved residue(s) required for the propagation of feature annotation.</text>
</comment>
<dbReference type="PANTHER" id="PTHR12305:SF60">
    <property type="entry name" value="PHOSPHATIDYLINOSITOL 3,4,5-TRISPHOSPHATE 3-PHOSPHATASE TPTE2-RELATED"/>
    <property type="match status" value="1"/>
</dbReference>
<evidence type="ECO:0000256" key="5">
    <source>
        <dbReference type="ARBA" id="ARBA00022801"/>
    </source>
</evidence>
<dbReference type="PROSITE" id="PS51393">
    <property type="entry name" value="LIPOXYGENASE_3"/>
    <property type="match status" value="1"/>
</dbReference>
<dbReference type="InterPro" id="IPR014020">
    <property type="entry name" value="Tensin_C2-dom"/>
</dbReference>
<dbReference type="Pfam" id="PF22785">
    <property type="entry name" value="Tc-R-P"/>
    <property type="match status" value="1"/>
</dbReference>
<organism evidence="16 17">
    <name type="scientific">Mytilus galloprovincialis</name>
    <name type="common">Mediterranean mussel</name>
    <dbReference type="NCBI Taxonomy" id="29158"/>
    <lineage>
        <taxon>Eukaryota</taxon>
        <taxon>Metazoa</taxon>
        <taxon>Spiralia</taxon>
        <taxon>Lophotrochozoa</taxon>
        <taxon>Mollusca</taxon>
        <taxon>Bivalvia</taxon>
        <taxon>Autobranchia</taxon>
        <taxon>Pteriomorphia</taxon>
        <taxon>Mytilida</taxon>
        <taxon>Mytiloidea</taxon>
        <taxon>Mytilidae</taxon>
        <taxon>Mytilinae</taxon>
        <taxon>Mytilus</taxon>
    </lineage>
</organism>
<evidence type="ECO:0000259" key="12">
    <source>
        <dbReference type="PROSITE" id="PS50095"/>
    </source>
</evidence>
<dbReference type="InterPro" id="IPR003595">
    <property type="entry name" value="Tyr_Pase_cat"/>
</dbReference>
<dbReference type="SUPFAM" id="SSF49562">
    <property type="entry name" value="C2 domain (Calcium/lipid-binding domain, CaLB)"/>
    <property type="match status" value="1"/>
</dbReference>
<dbReference type="InterPro" id="IPR027359">
    <property type="entry name" value="Volt_channel_dom_sf"/>
</dbReference>
<protein>
    <submittedName>
        <fullName evidence="16">PTEN homologous phosphatase</fullName>
    </submittedName>
</protein>
<dbReference type="Gene3D" id="3.10.450.60">
    <property type="match status" value="1"/>
</dbReference>
<evidence type="ECO:0000256" key="1">
    <source>
        <dbReference type="ARBA" id="ARBA00004141"/>
    </source>
</evidence>
<dbReference type="Pfam" id="PF01477">
    <property type="entry name" value="PLAT"/>
    <property type="match status" value="1"/>
</dbReference>
<dbReference type="GO" id="GO:0005216">
    <property type="term" value="F:monoatomic ion channel activity"/>
    <property type="evidence" value="ECO:0007669"/>
    <property type="project" value="InterPro"/>
</dbReference>
<dbReference type="CDD" id="cd14510">
    <property type="entry name" value="PTP_VSP_TPTE"/>
    <property type="match status" value="1"/>
</dbReference>
<dbReference type="InterPro" id="IPR036392">
    <property type="entry name" value="PLAT/LH2_dom_sf"/>
</dbReference>
<dbReference type="PROSITE" id="PS00383">
    <property type="entry name" value="TYR_PHOSPHATASE_1"/>
    <property type="match status" value="1"/>
</dbReference>
<feature type="transmembrane region" description="Helical" evidence="10">
    <location>
        <begin position="679"/>
        <end position="698"/>
    </location>
</feature>
<dbReference type="InterPro" id="IPR029023">
    <property type="entry name" value="Tensin_phosphatase"/>
</dbReference>
<dbReference type="InterPro" id="IPR013819">
    <property type="entry name" value="LipOase_C"/>
</dbReference>
<dbReference type="EMBL" id="UYJE01005686">
    <property type="protein sequence ID" value="VDI39359.1"/>
    <property type="molecule type" value="Genomic_DNA"/>
</dbReference>
<evidence type="ECO:0000259" key="15">
    <source>
        <dbReference type="PROSITE" id="PS51393"/>
    </source>
</evidence>
<evidence type="ECO:0000256" key="6">
    <source>
        <dbReference type="ARBA" id="ARBA00022989"/>
    </source>
</evidence>
<sequence>MSKSKSKGTVVKYNITVQTGDKKGAGTHAHVHIILYGKDEIQTKECKLSNFLNPDFKRGKFESFSLKSEVHISEVQKIELWRDNNGSSTNWYLDWIEVTNKANSFTTVFPALKWIKENHHYFFVNETTLPQNDQMKESRRLEMQVLQKEYQLDVKVPGLPAQVKVLPEDETFSWHYFLDVLLSKLAEYEIESLKLTKKGKGKEWKKVDDVKTVYTKAFGVPQGSKYFNDDKKFGRQRISCLNSLIIELCTAIPEHFAVTEDLIKPFLEGKTLKQAIEGKRLYMTNLAILENCPTRTENLIMTCPLALFYFNDTNCLLPIAIQLFQKKGPSNPVFLPSDPEYTWMLAKMWYNLADSTYHQSLTHLNFTHLMMEGISVATKRNLALQHPIMKLLHPHFLYLMAIDSLALVSLIKKGGIIDKVSNAGIDGTFNIMRKSMEWWRLDLHGTLPENLKTRGVFDQSVLTGAYHVRDDGLLLYDAIKSYVEKYVRLYYSPESSLTADYELQNWGAELVKSRDDGGVGILGVPGNGNFKTTDQLVITLTAIIYTCSAGHATANFEQYDEYGAPFNYPYHLSGKPPTDKIRVKDIWFDNVPLCLKRRQHTLYSQVREDAAKMKRHSRAAMPFTAFILFRRIDYIIKGVIEHIAFRIFTVVLIVTDITLVIVEVTVFSEDDETSYRIELVSRAIIAYFVLEIFVRIFVKGKRFFKSVMDVLDMIIVFATFIFDVATFAVDVSTNDYSRLPVIGRGLRIVRIFRSIYIMVQQYRHFTKAARQTVSQNKRRYQKDGFDLDLCYVTERVIAMSYPSSGVRKLYRNPIEDVARFLDTKHKDHYRVYDLCSERNYDPSKFHGRVERLFIDDHNVPILEDLIKFCKNVREWLSEDDRNVIAVHCKGGKGRTGTMICTWLVDCDMFKEAESSLDYFGGRRTDLSVGTTFQGVETPSQSRYVGYYENVKKDYDGESPPVINLKITSIKITGINDIGKGDGSDLSMEIYKNKEKVHTVQFGKQLNCRIRHNNLKNQIDVQILNCPDLYNDTKVRFTSKSSKVPKVYDNCAFFFWFHTSFIENNRLLLPRDELDNPHKKKVHKIYKDDFSVEVGFEKIS</sequence>
<dbReference type="InterPro" id="IPR029021">
    <property type="entry name" value="Prot-tyrosine_phosphatase-like"/>
</dbReference>
<evidence type="ECO:0000256" key="8">
    <source>
        <dbReference type="ARBA" id="ARBA00023273"/>
    </source>
</evidence>
<dbReference type="SMART" id="SM01326">
    <property type="entry name" value="PTEN_C2"/>
    <property type="match status" value="1"/>
</dbReference>
<dbReference type="InterPro" id="IPR016130">
    <property type="entry name" value="Tyr_Pase_AS"/>
</dbReference>
<keyword evidence="17" id="KW-1185">Reference proteome</keyword>
<dbReference type="OrthoDB" id="16692at2759"/>
<feature type="domain" description="Lipoxygenase" evidence="15">
    <location>
        <begin position="121"/>
        <end position="569"/>
    </location>
</feature>
<dbReference type="Pfam" id="PF00305">
    <property type="entry name" value="Lipoxygenase"/>
    <property type="match status" value="1"/>
</dbReference>
<dbReference type="InterPro" id="IPR035892">
    <property type="entry name" value="C2_domain_sf"/>
</dbReference>
<keyword evidence="5" id="KW-0378">Hydrolase</keyword>
<name>A0A8B6ESY4_MYTGA</name>
<gene>
    <name evidence="16" type="ORF">MGAL_10B029224</name>
</gene>
<dbReference type="Gene3D" id="2.60.40.1110">
    <property type="match status" value="1"/>
</dbReference>
<dbReference type="PROSITE" id="PS50056">
    <property type="entry name" value="TYR_PHOSPHATASE_2"/>
    <property type="match status" value="1"/>
</dbReference>
<comment type="similarity">
    <text evidence="3">Belongs to the PTEN phosphatase protein family.</text>
</comment>
<dbReference type="Proteomes" id="UP000596742">
    <property type="component" value="Unassembled WGS sequence"/>
</dbReference>
<feature type="domain" description="Phosphatase tensin-type" evidence="13">
    <location>
        <begin position="778"/>
        <end position="954"/>
    </location>
</feature>
<feature type="domain" description="PLAT" evidence="12">
    <location>
        <begin position="11"/>
        <end position="129"/>
    </location>
</feature>
<dbReference type="GO" id="GO:0042995">
    <property type="term" value="C:cell projection"/>
    <property type="evidence" value="ECO:0007669"/>
    <property type="project" value="UniProtKB-SubCell"/>
</dbReference>
<dbReference type="InterPro" id="IPR036226">
    <property type="entry name" value="LipOase_C_sf"/>
</dbReference>
<evidence type="ECO:0000256" key="2">
    <source>
        <dbReference type="ARBA" id="ARBA00004316"/>
    </source>
</evidence>
<dbReference type="Gene3D" id="3.90.190.10">
    <property type="entry name" value="Protein tyrosine phosphatase superfamily"/>
    <property type="match status" value="1"/>
</dbReference>
<dbReference type="GO" id="GO:0016020">
    <property type="term" value="C:membrane"/>
    <property type="evidence" value="ECO:0007669"/>
    <property type="project" value="UniProtKB-SubCell"/>
</dbReference>
<dbReference type="InterPro" id="IPR000387">
    <property type="entry name" value="Tyr_Pase_dom"/>
</dbReference>
<evidence type="ECO:0000259" key="14">
    <source>
        <dbReference type="PROSITE" id="PS51182"/>
    </source>
</evidence>
<evidence type="ECO:0000259" key="13">
    <source>
        <dbReference type="PROSITE" id="PS51181"/>
    </source>
</evidence>
<evidence type="ECO:0000313" key="17">
    <source>
        <dbReference type="Proteomes" id="UP000596742"/>
    </source>
</evidence>
<proteinExistence type="inferred from homology"/>
<dbReference type="PANTHER" id="PTHR12305">
    <property type="entry name" value="PHOSPHATASE WITH HOMOLOGY TO TENSIN"/>
    <property type="match status" value="1"/>
</dbReference>
<dbReference type="SUPFAM" id="SSF81324">
    <property type="entry name" value="Voltage-gated potassium channels"/>
    <property type="match status" value="1"/>
</dbReference>
<dbReference type="PROSITE" id="PS51182">
    <property type="entry name" value="C2_TENSIN"/>
    <property type="match status" value="1"/>
</dbReference>
<dbReference type="Gene3D" id="1.20.245.10">
    <property type="entry name" value="Lipoxygenase-1, Domain 5"/>
    <property type="match status" value="1"/>
</dbReference>
<accession>A0A8B6ESY4</accession>
<keyword evidence="4 10" id="KW-0812">Transmembrane</keyword>
<evidence type="ECO:0000256" key="10">
    <source>
        <dbReference type="SAM" id="Phobius"/>
    </source>
</evidence>
<dbReference type="GO" id="GO:0016314">
    <property type="term" value="F:phosphatidylinositol-3,4,5-trisphosphate 3-phosphatase activity"/>
    <property type="evidence" value="ECO:0007669"/>
    <property type="project" value="TreeGrafter"/>
</dbReference>
<reference evidence="16" key="1">
    <citation type="submission" date="2018-11" db="EMBL/GenBank/DDBJ databases">
        <authorList>
            <person name="Alioto T."/>
            <person name="Alioto T."/>
        </authorList>
    </citation>
    <scope>NUCLEOTIDE SEQUENCE</scope>
</reference>
<dbReference type="Gene3D" id="2.40.180.10">
    <property type="entry name" value="Catalase core domain"/>
    <property type="match status" value="1"/>
</dbReference>
<dbReference type="InterPro" id="IPR001024">
    <property type="entry name" value="PLAT/LH2_dom"/>
</dbReference>
<dbReference type="SMART" id="SM00308">
    <property type="entry name" value="LH2"/>
    <property type="match status" value="1"/>
</dbReference>
<dbReference type="SUPFAM" id="SSF48484">
    <property type="entry name" value="Lipoxigenase"/>
    <property type="match status" value="1"/>
</dbReference>
<dbReference type="SUPFAM" id="SSF52799">
    <property type="entry name" value="(Phosphotyrosine protein) phosphatases II"/>
    <property type="match status" value="1"/>
</dbReference>
<dbReference type="GO" id="GO:0046872">
    <property type="term" value="F:metal ion binding"/>
    <property type="evidence" value="ECO:0007669"/>
    <property type="project" value="InterPro"/>
</dbReference>
<dbReference type="SUPFAM" id="SSF49723">
    <property type="entry name" value="Lipase/lipooxygenase domain (PLAT/LH2 domain)"/>
    <property type="match status" value="1"/>
</dbReference>
<dbReference type="PROSITE" id="PS51181">
    <property type="entry name" value="PPASE_TENSIN"/>
    <property type="match status" value="1"/>
</dbReference>
<keyword evidence="6 10" id="KW-1133">Transmembrane helix</keyword>
<dbReference type="Gene3D" id="1.20.120.350">
    <property type="entry name" value="Voltage-gated potassium channels. Chain C"/>
    <property type="match status" value="1"/>
</dbReference>
<feature type="transmembrane region" description="Helical" evidence="10">
    <location>
        <begin position="643"/>
        <end position="667"/>
    </location>
</feature>
<dbReference type="PRINTS" id="PR00087">
    <property type="entry name" value="LIPOXYGENASE"/>
</dbReference>
<feature type="domain" description="C2 tensin-type" evidence="14">
    <location>
        <begin position="961"/>
        <end position="1098"/>
    </location>
</feature>
<dbReference type="FunFam" id="2.60.40.1110:FF:000004">
    <property type="entry name" value="Voltage-sensor containing phosphatase"/>
    <property type="match status" value="1"/>
</dbReference>
<dbReference type="SMART" id="SM00404">
    <property type="entry name" value="PTPc_motif"/>
    <property type="match status" value="1"/>
</dbReference>
<evidence type="ECO:0000256" key="9">
    <source>
        <dbReference type="PROSITE-ProRule" id="PRU00152"/>
    </source>
</evidence>
<evidence type="ECO:0000256" key="4">
    <source>
        <dbReference type="ARBA" id="ARBA00022692"/>
    </source>
</evidence>
<evidence type="ECO:0000256" key="3">
    <source>
        <dbReference type="ARBA" id="ARBA00007881"/>
    </source>
</evidence>
<evidence type="ECO:0000313" key="16">
    <source>
        <dbReference type="EMBL" id="VDI39359.1"/>
    </source>
</evidence>
<feature type="domain" description="Tyrosine specific protein phosphatases" evidence="11">
    <location>
        <begin position="863"/>
        <end position="926"/>
    </location>
</feature>
<keyword evidence="7 10" id="KW-0472">Membrane</keyword>
<comment type="subcellular location">
    <subcellularLocation>
        <location evidence="2">Cell projection</location>
    </subcellularLocation>
    <subcellularLocation>
        <location evidence="1">Membrane</location>
        <topology evidence="1">Multi-pass membrane protein</topology>
    </subcellularLocation>
</comment>
<dbReference type="Pfam" id="PF10409">
    <property type="entry name" value="PTEN_C2"/>
    <property type="match status" value="1"/>
</dbReference>
<dbReference type="GO" id="GO:0016702">
    <property type="term" value="F:oxidoreductase activity, acting on single donors with incorporation of molecular oxygen, incorporation of two atoms of oxygen"/>
    <property type="evidence" value="ECO:0007669"/>
    <property type="project" value="InterPro"/>
</dbReference>
<dbReference type="InterPro" id="IPR051281">
    <property type="entry name" value="Dual-spec_lipid-protein_phosph"/>
</dbReference>
<dbReference type="PROSITE" id="PS50095">
    <property type="entry name" value="PLAT"/>
    <property type="match status" value="1"/>
</dbReference>
<dbReference type="GO" id="GO:0005829">
    <property type="term" value="C:cytosol"/>
    <property type="evidence" value="ECO:0007669"/>
    <property type="project" value="TreeGrafter"/>
</dbReference>
<dbReference type="InterPro" id="IPR045102">
    <property type="entry name" value="PTP_VSP_TPTE"/>
</dbReference>